<protein>
    <recommendedName>
        <fullName evidence="5">WW domain-containing protein</fullName>
    </recommendedName>
</protein>
<comment type="subcellular location">
    <subcellularLocation>
        <location evidence="1">Cytoplasm</location>
    </subcellularLocation>
</comment>
<proteinExistence type="predicted"/>
<keyword evidence="3" id="KW-0597">Phosphoprotein</keyword>
<dbReference type="Proteomes" id="UP000886520">
    <property type="component" value="Chromosome 20"/>
</dbReference>
<dbReference type="PANTHER" id="PTHR14791:SF29">
    <property type="entry name" value="PROTEIN KIBRA"/>
    <property type="match status" value="1"/>
</dbReference>
<evidence type="ECO:0000256" key="4">
    <source>
        <dbReference type="SAM" id="MobiDB-lite"/>
    </source>
</evidence>
<dbReference type="OrthoDB" id="1930512at2759"/>
<feature type="region of interest" description="Disordered" evidence="4">
    <location>
        <begin position="13"/>
        <end position="77"/>
    </location>
</feature>
<evidence type="ECO:0000259" key="5">
    <source>
        <dbReference type="PROSITE" id="PS50020"/>
    </source>
</evidence>
<evidence type="ECO:0000256" key="1">
    <source>
        <dbReference type="ARBA" id="ARBA00004496"/>
    </source>
</evidence>
<keyword evidence="2" id="KW-0963">Cytoplasm</keyword>
<dbReference type="PANTHER" id="PTHR14791">
    <property type="entry name" value="BOMB/KIRA PROTEINS"/>
    <property type="match status" value="1"/>
</dbReference>
<dbReference type="AlphaFoldDB" id="A0A9D4UBP8"/>
<evidence type="ECO:0000256" key="3">
    <source>
        <dbReference type="ARBA" id="ARBA00022553"/>
    </source>
</evidence>
<evidence type="ECO:0000313" key="7">
    <source>
        <dbReference type="Proteomes" id="UP000886520"/>
    </source>
</evidence>
<comment type="caution">
    <text evidence="6">The sequence shown here is derived from an EMBL/GenBank/DDBJ whole genome shotgun (WGS) entry which is preliminary data.</text>
</comment>
<feature type="domain" description="WW" evidence="5">
    <location>
        <begin position="88"/>
        <end position="122"/>
    </location>
</feature>
<dbReference type="SUPFAM" id="SSF51045">
    <property type="entry name" value="WW domain"/>
    <property type="match status" value="1"/>
</dbReference>
<gene>
    <name evidence="6" type="ORF">GOP47_0020929</name>
</gene>
<dbReference type="GO" id="GO:0005737">
    <property type="term" value="C:cytoplasm"/>
    <property type="evidence" value="ECO:0007669"/>
    <property type="project" value="UniProtKB-SubCell"/>
</dbReference>
<evidence type="ECO:0000313" key="6">
    <source>
        <dbReference type="EMBL" id="KAI5064259.1"/>
    </source>
</evidence>
<dbReference type="InterPro" id="IPR036020">
    <property type="entry name" value="WW_dom_sf"/>
</dbReference>
<keyword evidence="7" id="KW-1185">Reference proteome</keyword>
<accession>A0A9D4UBP8</accession>
<dbReference type="Pfam" id="PF00397">
    <property type="entry name" value="WW"/>
    <property type="match status" value="1"/>
</dbReference>
<dbReference type="EMBL" id="JABFUD020000020">
    <property type="protein sequence ID" value="KAI5064259.1"/>
    <property type="molecule type" value="Genomic_DNA"/>
</dbReference>
<dbReference type="InterPro" id="IPR001202">
    <property type="entry name" value="WW_dom"/>
</dbReference>
<dbReference type="InterPro" id="IPR051105">
    <property type="entry name" value="WWC/KIBRA_Hippo_Reg"/>
</dbReference>
<dbReference type="PROSITE" id="PS50020">
    <property type="entry name" value="WW_DOMAIN_2"/>
    <property type="match status" value="1"/>
</dbReference>
<sequence>MLEEVVQLMMGRPLRQHHLDVSRPSSNSSSSPSLPISKNSAPCSTTIDLLGASSSSSSPTKPHPPLLLASEDPESSSSACCFDLDADAPLPSGWEKCLDLQTGNIYYLNRSTGLSTSCDPIKHKLANVPVLFVVSHS</sequence>
<evidence type="ECO:0000256" key="2">
    <source>
        <dbReference type="ARBA" id="ARBA00022490"/>
    </source>
</evidence>
<dbReference type="Gene3D" id="2.20.70.10">
    <property type="match status" value="1"/>
</dbReference>
<reference evidence="6" key="1">
    <citation type="submission" date="2021-01" db="EMBL/GenBank/DDBJ databases">
        <title>Adiantum capillus-veneris genome.</title>
        <authorList>
            <person name="Fang Y."/>
            <person name="Liao Q."/>
        </authorList>
    </citation>
    <scope>NUCLEOTIDE SEQUENCE</scope>
    <source>
        <strain evidence="6">H3</strain>
        <tissue evidence="6">Leaf</tissue>
    </source>
</reference>
<name>A0A9D4UBP8_ADICA</name>
<organism evidence="6 7">
    <name type="scientific">Adiantum capillus-veneris</name>
    <name type="common">Maidenhair fern</name>
    <dbReference type="NCBI Taxonomy" id="13818"/>
    <lineage>
        <taxon>Eukaryota</taxon>
        <taxon>Viridiplantae</taxon>
        <taxon>Streptophyta</taxon>
        <taxon>Embryophyta</taxon>
        <taxon>Tracheophyta</taxon>
        <taxon>Polypodiopsida</taxon>
        <taxon>Polypodiidae</taxon>
        <taxon>Polypodiales</taxon>
        <taxon>Pteridineae</taxon>
        <taxon>Pteridaceae</taxon>
        <taxon>Vittarioideae</taxon>
        <taxon>Adiantum</taxon>
    </lineage>
</organism>
<feature type="compositionally biased region" description="Low complexity" evidence="4">
    <location>
        <begin position="22"/>
        <end position="40"/>
    </location>
</feature>